<evidence type="ECO:0000259" key="5">
    <source>
        <dbReference type="Pfam" id="PF07989"/>
    </source>
</evidence>
<evidence type="ECO:0000313" key="6">
    <source>
        <dbReference type="Ensembl" id="ENSOTSP00005137666.1"/>
    </source>
</evidence>
<comment type="subcellular location">
    <subcellularLocation>
        <location evidence="1">Cytoplasm</location>
    </subcellularLocation>
</comment>
<dbReference type="GO" id="GO:0097431">
    <property type="term" value="C:mitotic spindle pole"/>
    <property type="evidence" value="ECO:0007669"/>
    <property type="project" value="TreeGrafter"/>
</dbReference>
<feature type="region of interest" description="Disordered" evidence="4">
    <location>
        <begin position="137"/>
        <end position="161"/>
    </location>
</feature>
<accession>A0AAZ3R8U8</accession>
<feature type="domain" description="Centrosomin N-terminal motif 1" evidence="5">
    <location>
        <begin position="21"/>
        <end position="78"/>
    </location>
</feature>
<dbReference type="GO" id="GO:0007099">
    <property type="term" value="P:centriole replication"/>
    <property type="evidence" value="ECO:0007669"/>
    <property type="project" value="TreeGrafter"/>
</dbReference>
<dbReference type="PANTHER" id="PTHR46930:SF1">
    <property type="entry name" value="CDK5 REGULATORY SUBUNIT-ASSOCIATED PROTEIN 2"/>
    <property type="match status" value="1"/>
</dbReference>
<dbReference type="GO" id="GO:0000132">
    <property type="term" value="P:establishment of mitotic spindle orientation"/>
    <property type="evidence" value="ECO:0007669"/>
    <property type="project" value="TreeGrafter"/>
</dbReference>
<proteinExistence type="predicted"/>
<dbReference type="GO" id="GO:0043015">
    <property type="term" value="F:gamma-tubulin binding"/>
    <property type="evidence" value="ECO:0007669"/>
    <property type="project" value="TreeGrafter"/>
</dbReference>
<keyword evidence="2" id="KW-0963">Cytoplasm</keyword>
<keyword evidence="3" id="KW-0175">Coiled coil</keyword>
<evidence type="ECO:0000256" key="4">
    <source>
        <dbReference type="SAM" id="MobiDB-lite"/>
    </source>
</evidence>
<reference evidence="6" key="2">
    <citation type="submission" date="2025-08" db="UniProtKB">
        <authorList>
            <consortium name="Ensembl"/>
        </authorList>
    </citation>
    <scope>IDENTIFICATION</scope>
</reference>
<feature type="compositionally biased region" description="Polar residues" evidence="4">
    <location>
        <begin position="142"/>
        <end position="152"/>
    </location>
</feature>
<evidence type="ECO:0000256" key="2">
    <source>
        <dbReference type="ARBA" id="ARBA00022490"/>
    </source>
</evidence>
<evidence type="ECO:0000256" key="3">
    <source>
        <dbReference type="SAM" id="Coils"/>
    </source>
</evidence>
<organism evidence="6 7">
    <name type="scientific">Oncorhynchus tshawytscha</name>
    <name type="common">Chinook salmon</name>
    <name type="synonym">Salmo tshawytscha</name>
    <dbReference type="NCBI Taxonomy" id="74940"/>
    <lineage>
        <taxon>Eukaryota</taxon>
        <taxon>Metazoa</taxon>
        <taxon>Chordata</taxon>
        <taxon>Craniata</taxon>
        <taxon>Vertebrata</taxon>
        <taxon>Euteleostomi</taxon>
        <taxon>Actinopterygii</taxon>
        <taxon>Neopterygii</taxon>
        <taxon>Teleostei</taxon>
        <taxon>Protacanthopterygii</taxon>
        <taxon>Salmoniformes</taxon>
        <taxon>Salmonidae</taxon>
        <taxon>Salmoninae</taxon>
        <taxon>Oncorhynchus</taxon>
    </lineage>
</organism>
<keyword evidence="7" id="KW-1185">Reference proteome</keyword>
<dbReference type="Pfam" id="PF07989">
    <property type="entry name" value="Cnn_1N"/>
    <property type="match status" value="1"/>
</dbReference>
<dbReference type="Proteomes" id="UP000694402">
    <property type="component" value="Unassembled WGS sequence"/>
</dbReference>
<dbReference type="Ensembl" id="ENSOTST00005197202.1">
    <property type="protein sequence ID" value="ENSOTSP00005137666.1"/>
    <property type="gene ID" value="ENSOTSG00005049820.1"/>
</dbReference>
<dbReference type="GO" id="GO:0090266">
    <property type="term" value="P:regulation of mitotic cell cycle spindle assembly checkpoint"/>
    <property type="evidence" value="ECO:0007669"/>
    <property type="project" value="TreeGrafter"/>
</dbReference>
<dbReference type="InterPro" id="IPR012943">
    <property type="entry name" value="Cnn_1N"/>
</dbReference>
<dbReference type="GO" id="GO:0035371">
    <property type="term" value="C:microtubule plus-end"/>
    <property type="evidence" value="ECO:0007669"/>
    <property type="project" value="TreeGrafter"/>
</dbReference>
<dbReference type="GO" id="GO:0008017">
    <property type="term" value="F:microtubule binding"/>
    <property type="evidence" value="ECO:0007669"/>
    <property type="project" value="TreeGrafter"/>
</dbReference>
<evidence type="ECO:0000313" key="7">
    <source>
        <dbReference type="Proteomes" id="UP000694402"/>
    </source>
</evidence>
<feature type="coiled-coil region" evidence="3">
    <location>
        <begin position="52"/>
        <end position="86"/>
    </location>
</feature>
<dbReference type="InterPro" id="IPR042791">
    <property type="entry name" value="CDK5RAP2"/>
</dbReference>
<dbReference type="GO" id="GO:0046600">
    <property type="term" value="P:negative regulation of centriole replication"/>
    <property type="evidence" value="ECO:0007669"/>
    <property type="project" value="TreeGrafter"/>
</dbReference>
<dbReference type="GO" id="GO:0001578">
    <property type="term" value="P:microtubule bundle formation"/>
    <property type="evidence" value="ECO:0007669"/>
    <property type="project" value="TreeGrafter"/>
</dbReference>
<dbReference type="AlphaFoldDB" id="A0AAZ3R8U8"/>
<gene>
    <name evidence="6" type="primary">NPM3</name>
</gene>
<protein>
    <recommendedName>
        <fullName evidence="5">Centrosomin N-terminal motif 1 domain-containing protein</fullName>
    </recommendedName>
</protein>
<dbReference type="GO" id="GO:0005737">
    <property type="term" value="C:cytoplasm"/>
    <property type="evidence" value="ECO:0007669"/>
    <property type="project" value="UniProtKB-SubCell"/>
</dbReference>
<sequence length="161" mass="18797">MKAVHVTLVQHCYSSSHCCSQIISDLKKDNFNLRLRIFFYEERLQQRCDDSVEEMYKTNIDLKVEVETLKEEMKELQRVSALAEDVFHNQVFSNVFQDLLNIIPIYFQDLDSSRVEVGKLTTMLDQERTHCLELEKELQGEGHSQSDVPTQTDHSKLDTPT</sequence>
<dbReference type="PANTHER" id="PTHR46930">
    <property type="entry name" value="CDK5 REGULATORY SUBUNIT-ASSOCIATED PROTEIN 2"/>
    <property type="match status" value="1"/>
</dbReference>
<name>A0AAZ3R8U8_ONCTS</name>
<reference evidence="6" key="3">
    <citation type="submission" date="2025-09" db="UniProtKB">
        <authorList>
            <consortium name="Ensembl"/>
        </authorList>
    </citation>
    <scope>IDENTIFICATION</scope>
</reference>
<evidence type="ECO:0000256" key="1">
    <source>
        <dbReference type="ARBA" id="ARBA00004496"/>
    </source>
</evidence>
<reference evidence="7" key="1">
    <citation type="journal article" date="2018" name="PLoS ONE">
        <title>Chinook salmon (Oncorhynchus tshawytscha) genome and transcriptome.</title>
        <authorList>
            <person name="Christensen K.A."/>
            <person name="Leong J.S."/>
            <person name="Sakhrani D."/>
            <person name="Biagi C.A."/>
            <person name="Minkley D.R."/>
            <person name="Withler R.E."/>
            <person name="Rondeau E.B."/>
            <person name="Koop B.F."/>
            <person name="Devlin R.H."/>
        </authorList>
    </citation>
    <scope>NUCLEOTIDE SEQUENCE [LARGE SCALE GENOMIC DNA]</scope>
</reference>
<dbReference type="GeneTree" id="ENSGT01060000252739"/>
<dbReference type="GO" id="GO:0000242">
    <property type="term" value="C:pericentriolar material"/>
    <property type="evidence" value="ECO:0007669"/>
    <property type="project" value="TreeGrafter"/>
</dbReference>
<dbReference type="GO" id="GO:0007059">
    <property type="term" value="P:chromosome segregation"/>
    <property type="evidence" value="ECO:0007669"/>
    <property type="project" value="TreeGrafter"/>
</dbReference>